<organism evidence="2 3">
    <name type="scientific">Nostoc flagelliforme CCNUN1</name>
    <dbReference type="NCBI Taxonomy" id="2038116"/>
    <lineage>
        <taxon>Bacteria</taxon>
        <taxon>Bacillati</taxon>
        <taxon>Cyanobacteriota</taxon>
        <taxon>Cyanophyceae</taxon>
        <taxon>Nostocales</taxon>
        <taxon>Nostocaceae</taxon>
        <taxon>Nostoc</taxon>
    </lineage>
</organism>
<proteinExistence type="predicted"/>
<keyword evidence="3" id="KW-1185">Reference proteome</keyword>
<name>A0A2K8SMR7_9NOSO</name>
<evidence type="ECO:0000256" key="1">
    <source>
        <dbReference type="SAM" id="MobiDB-lite"/>
    </source>
</evidence>
<reference evidence="2 3" key="1">
    <citation type="submission" date="2017-11" db="EMBL/GenBank/DDBJ databases">
        <title>Complete genome of a free-living desiccation-tolerant cyanobacterium and its photosynthetic adaptation to extreme terrestrial habitat.</title>
        <authorList>
            <person name="Shang J."/>
        </authorList>
    </citation>
    <scope>NUCLEOTIDE SEQUENCE [LARGE SCALE GENOMIC DNA]</scope>
    <source>
        <strain evidence="2 3">CCNUN1</strain>
    </source>
</reference>
<dbReference type="KEGG" id="nfl:COO91_02644"/>
<feature type="compositionally biased region" description="Polar residues" evidence="1">
    <location>
        <begin position="102"/>
        <end position="166"/>
    </location>
</feature>
<dbReference type="EMBL" id="CP024785">
    <property type="protein sequence ID" value="AUB36721.1"/>
    <property type="molecule type" value="Genomic_DNA"/>
</dbReference>
<evidence type="ECO:0000313" key="3">
    <source>
        <dbReference type="Proteomes" id="UP000232003"/>
    </source>
</evidence>
<dbReference type="Proteomes" id="UP000232003">
    <property type="component" value="Chromosome"/>
</dbReference>
<dbReference type="AlphaFoldDB" id="A0A2K8SMR7"/>
<evidence type="ECO:0000313" key="2">
    <source>
        <dbReference type="EMBL" id="AUB36721.1"/>
    </source>
</evidence>
<feature type="region of interest" description="Disordered" evidence="1">
    <location>
        <begin position="84"/>
        <end position="177"/>
    </location>
</feature>
<sequence length="281" mass="29404">MKFQNIRKSAEVFGAICGGLLITLPAIPQALAQQSVAQESIPKINPCPRIFYEEPHNTRVVVPQGCPPNALTQRLAAQGLLPASANPSQEQTRLGVGGEEPQGTSSLMVNPNPNIRNQPPYNSSQNTLQPDGSTQPSTSSESGVSTATAVPGDQTLTPGGSNTSTIQPPLPSQQQAPSATIALANGTVNIRLVNDTAANVTYQVIGDTAPRSLPGKSDVTLQALSAPVTVTFEREDGGQLTVTPQPSSESGSLEVRFNEATNATQGRSAMRIERNGSVFLN</sequence>
<gene>
    <name evidence="2" type="ORF">COO91_02644</name>
</gene>
<protein>
    <submittedName>
        <fullName evidence="2">Uncharacterized protein</fullName>
    </submittedName>
</protein>
<accession>A0A2K8SMR7</accession>